<accession>A0A7W9QE45</accession>
<sequence>MGVVKAWGGGVLTLARTPRPLNSAPNHAQLEVGFSVGGDLATAALVLSRCGALFDNLNAANTAPARPLPLHRTVVRAHQHAPGTR</sequence>
<dbReference type="Proteomes" id="UP000588098">
    <property type="component" value="Unassembled WGS sequence"/>
</dbReference>
<dbReference type="EMBL" id="JACHJL010000012">
    <property type="protein sequence ID" value="MBB5937557.1"/>
    <property type="molecule type" value="Genomic_DNA"/>
</dbReference>
<gene>
    <name evidence="1" type="ORF">FHS42_004638</name>
</gene>
<dbReference type="AlphaFoldDB" id="A0A7W9QE45"/>
<reference evidence="1 2" key="1">
    <citation type="submission" date="2020-08" db="EMBL/GenBank/DDBJ databases">
        <title>Genomic Encyclopedia of Type Strains, Phase III (KMG-III): the genomes of soil and plant-associated and newly described type strains.</title>
        <authorList>
            <person name="Whitman W."/>
        </authorList>
    </citation>
    <scope>NUCLEOTIDE SEQUENCE [LARGE SCALE GENOMIC DNA]</scope>
    <source>
        <strain evidence="1 2">CECT 8305</strain>
    </source>
</reference>
<evidence type="ECO:0000313" key="2">
    <source>
        <dbReference type="Proteomes" id="UP000588098"/>
    </source>
</evidence>
<name>A0A7W9QE45_9ACTN</name>
<evidence type="ECO:0000313" key="1">
    <source>
        <dbReference type="EMBL" id="MBB5937557.1"/>
    </source>
</evidence>
<organism evidence="1 2">
    <name type="scientific">Streptomyces zagrosensis</name>
    <dbReference type="NCBI Taxonomy" id="1042984"/>
    <lineage>
        <taxon>Bacteria</taxon>
        <taxon>Bacillati</taxon>
        <taxon>Actinomycetota</taxon>
        <taxon>Actinomycetes</taxon>
        <taxon>Kitasatosporales</taxon>
        <taxon>Streptomycetaceae</taxon>
        <taxon>Streptomyces</taxon>
    </lineage>
</organism>
<proteinExistence type="predicted"/>
<keyword evidence="2" id="KW-1185">Reference proteome</keyword>
<protein>
    <submittedName>
        <fullName evidence="1">Uncharacterized protein</fullName>
    </submittedName>
</protein>
<comment type="caution">
    <text evidence="1">The sequence shown here is derived from an EMBL/GenBank/DDBJ whole genome shotgun (WGS) entry which is preliminary data.</text>
</comment>